<dbReference type="InterPro" id="IPR037284">
    <property type="entry name" value="SUF_FeS_clus_asmbl_SufBD_sf"/>
</dbReference>
<dbReference type="EMBL" id="JAAGBB010000024">
    <property type="protein sequence ID" value="MBR0666553.1"/>
    <property type="molecule type" value="Genomic_DNA"/>
</dbReference>
<dbReference type="InterPro" id="IPR045595">
    <property type="entry name" value="SufBD_N"/>
</dbReference>
<comment type="caution">
    <text evidence="4">The sequence shown here is derived from an EMBL/GenBank/DDBJ whole genome shotgun (WGS) entry which is preliminary data.</text>
</comment>
<dbReference type="SUPFAM" id="SSF101960">
    <property type="entry name" value="Stabilizer of iron transporter SufD"/>
    <property type="match status" value="1"/>
</dbReference>
<comment type="similarity">
    <text evidence="1">Belongs to the iron-sulfur cluster assembly SufBD family.</text>
</comment>
<gene>
    <name evidence="4" type="primary">sufB</name>
    <name evidence="4" type="ORF">GXW71_19500</name>
</gene>
<dbReference type="Pfam" id="PF01458">
    <property type="entry name" value="SUFBD_core"/>
    <property type="match status" value="1"/>
</dbReference>
<dbReference type="NCBIfam" id="NF008773">
    <property type="entry name" value="PRK11814.1"/>
    <property type="match status" value="1"/>
</dbReference>
<proteinExistence type="inferred from homology"/>
<evidence type="ECO:0000313" key="4">
    <source>
        <dbReference type="EMBL" id="MBR0666553.1"/>
    </source>
</evidence>
<evidence type="ECO:0000259" key="2">
    <source>
        <dbReference type="Pfam" id="PF01458"/>
    </source>
</evidence>
<dbReference type="Proteomes" id="UP001196870">
    <property type="component" value="Unassembled WGS sequence"/>
</dbReference>
<dbReference type="PANTHER" id="PTHR30508:SF1">
    <property type="entry name" value="UPF0051 PROTEIN ABCI8, CHLOROPLASTIC-RELATED"/>
    <property type="match status" value="1"/>
</dbReference>
<accession>A0ABS5F1Z6</accession>
<reference evidence="5" key="1">
    <citation type="journal article" date="2021" name="Syst. Appl. Microbiol.">
        <title>Roseomonas hellenica sp. nov., isolated from roots of wild-growing Alkanna tinctoria.</title>
        <authorList>
            <person name="Rat A."/>
            <person name="Naranjo H.D."/>
            <person name="Lebbe L."/>
            <person name="Cnockaert M."/>
            <person name="Krigas N."/>
            <person name="Grigoriadou K."/>
            <person name="Maloupa E."/>
            <person name="Willems A."/>
        </authorList>
    </citation>
    <scope>NUCLEOTIDE SEQUENCE [LARGE SCALE GENOMIC DNA]</scope>
    <source>
        <strain evidence="5">LMG 31523</strain>
    </source>
</reference>
<feature type="domain" description="SUF system FeS cluster assembly SufBD N-terminal" evidence="3">
    <location>
        <begin position="151"/>
        <end position="216"/>
    </location>
</feature>
<dbReference type="InterPro" id="IPR010231">
    <property type="entry name" value="SUF_FeS_clus_asmbl_SufB"/>
</dbReference>
<evidence type="ECO:0000313" key="5">
    <source>
        <dbReference type="Proteomes" id="UP001196870"/>
    </source>
</evidence>
<dbReference type="InterPro" id="IPR055346">
    <property type="entry name" value="Fe-S_cluster_assembly_SufBD"/>
</dbReference>
<dbReference type="PANTHER" id="PTHR30508">
    <property type="entry name" value="FES CLUSTER ASSEMBLY PROTEIN SUF"/>
    <property type="match status" value="1"/>
</dbReference>
<name>A0ABS5F1Z6_9PROT</name>
<sequence length="495" mass="54782">MPAVNETIEAVQSVTDSGYKWGFETDIEMEFAPKGLNEDIVRFISKKKNEPEWLLEWRLRAFALWQTMEEPRWSAVKYNPIDYQDAYYYAAPKQGPKSLEEVDPELLRTYEKLGIPLREQEVLAGVEGAGSAADARMPIAVDAVFDSVSVATSYKARLEKEGIIFCSISEAVQTHPELVRKYLGSVVPQGDNFFAALNCAVFTDGSFVYVPKGVRCPMELSTYFRINAKSTGQFERTLIIADEGSTVSYLEGCTAPMRDENQLHAAVVELVALDDASIKYSTVQNWYPGDANGKGGIYNFVTKRAACRGKRSKVSWTQVETGSAITWKYPSCILQGDDSVGEFYSVAIANNWQQADTGTKMIHLGARTKSTIVSKGISAGQGQNTYRGLVRIGPRASGARNFTQCDSLLIGDKCGAHTVPYIENRCLTAKVEHEATTSRIAEDQLFYCRQRGLSQEEAVGMIVNGFCREVLKELPMEFAVEAQKLLQISLEGSVG</sequence>
<feature type="domain" description="SUF system FeS cluster assembly SufBD core" evidence="2">
    <location>
        <begin position="224"/>
        <end position="466"/>
    </location>
</feature>
<evidence type="ECO:0000256" key="1">
    <source>
        <dbReference type="ARBA" id="ARBA00043967"/>
    </source>
</evidence>
<evidence type="ECO:0000259" key="3">
    <source>
        <dbReference type="Pfam" id="PF19295"/>
    </source>
</evidence>
<dbReference type="NCBIfam" id="TIGR01980">
    <property type="entry name" value="sufB"/>
    <property type="match status" value="1"/>
</dbReference>
<protein>
    <submittedName>
        <fullName evidence="4">Fe-S cluster assembly protein SufB</fullName>
    </submittedName>
</protein>
<dbReference type="Pfam" id="PF19295">
    <property type="entry name" value="SufBD_N"/>
    <property type="match status" value="1"/>
</dbReference>
<keyword evidence="5" id="KW-1185">Reference proteome</keyword>
<dbReference type="InterPro" id="IPR000825">
    <property type="entry name" value="SUF_FeS_clus_asmbl_SufBD_core"/>
</dbReference>
<organism evidence="4 5">
    <name type="scientific">Plastoroseomonas hellenica</name>
    <dbReference type="NCBI Taxonomy" id="2687306"/>
    <lineage>
        <taxon>Bacteria</taxon>
        <taxon>Pseudomonadati</taxon>
        <taxon>Pseudomonadota</taxon>
        <taxon>Alphaproteobacteria</taxon>
        <taxon>Acetobacterales</taxon>
        <taxon>Acetobacteraceae</taxon>
        <taxon>Plastoroseomonas</taxon>
    </lineage>
</organism>
<dbReference type="RefSeq" id="WP_211854243.1">
    <property type="nucleotide sequence ID" value="NZ_JAAGBB010000024.1"/>
</dbReference>